<dbReference type="CDD" id="cd06558">
    <property type="entry name" value="crotonase-like"/>
    <property type="match status" value="1"/>
</dbReference>
<name>A0A7D6CDE3_9ACTN</name>
<comment type="similarity">
    <text evidence="1">Belongs to the enoyl-CoA hydratase/isomerase family.</text>
</comment>
<organism evidence="2">
    <name type="scientific">Micromonospora carbonacea</name>
    <dbReference type="NCBI Taxonomy" id="47853"/>
    <lineage>
        <taxon>Bacteria</taxon>
        <taxon>Bacillati</taxon>
        <taxon>Actinomycetota</taxon>
        <taxon>Actinomycetes</taxon>
        <taxon>Micromonosporales</taxon>
        <taxon>Micromonosporaceae</taxon>
        <taxon>Micromonospora</taxon>
    </lineage>
</organism>
<sequence>MTSTAALVRVATTRGVTTLTLDSPHNRNALSTPLMTELLAGLSAAVADEAVRVVVLDHAGPVFCSGADLKETAAAYASGTVPAGMLGDVLAAVWECPKPVVARVAGPARAGGLGLIAAADLAICAQEATFAFTEVRIGVIPAVISATVLPRLAPRAAAELYLTGDTFDGRRAAEIGLVTAAVPTDGLDAAVRRACASLVRGAPHALAGAKGLLRRPPAADLRADIAELAALSTGYFLSDEGREGVLAFREKRDASWVPTD</sequence>
<gene>
    <name evidence="2" type="ORF">HZU44_22275</name>
</gene>
<dbReference type="PANTHER" id="PTHR42964">
    <property type="entry name" value="ENOYL-COA HYDRATASE"/>
    <property type="match status" value="1"/>
</dbReference>
<dbReference type="AlphaFoldDB" id="A0A7D6CDE3"/>
<dbReference type="Gene3D" id="1.10.12.10">
    <property type="entry name" value="Lyase 2-enoyl-coa Hydratase, Chain A, domain 2"/>
    <property type="match status" value="1"/>
</dbReference>
<evidence type="ECO:0000313" key="2">
    <source>
        <dbReference type="EMBL" id="QLJ97509.1"/>
    </source>
</evidence>
<dbReference type="InterPro" id="IPR001753">
    <property type="entry name" value="Enoyl-CoA_hydra/iso"/>
</dbReference>
<proteinExistence type="inferred from homology"/>
<reference evidence="2" key="1">
    <citation type="submission" date="2020-08" db="EMBL/GenBank/DDBJ databases">
        <title>A bifunctional nitrone conjugated secondary metabolite targeting the ribosome.</title>
        <authorList>
            <person name="Limbrick E.M."/>
            <person name="Graf M."/>
            <person name="Derewacz D.K."/>
            <person name="Nguyen F."/>
            <person name="Spraggins J.M."/>
            <person name="Wieland M."/>
            <person name="Ynigez-Gutierrez A.E."/>
            <person name="Reisman B.J."/>
            <person name="Zinshteyn B."/>
            <person name="McCulloch K."/>
            <person name="Iverson T.M."/>
            <person name="Green R."/>
            <person name="Wilson D.N."/>
            <person name="Bachmann B.O."/>
        </authorList>
    </citation>
    <scope>NUCLEOTIDE SEQUENCE</scope>
    <source>
        <strain evidence="2">Africana</strain>
    </source>
</reference>
<dbReference type="SUPFAM" id="SSF52096">
    <property type="entry name" value="ClpP/crotonase"/>
    <property type="match status" value="1"/>
</dbReference>
<dbReference type="GO" id="GO:0016853">
    <property type="term" value="F:isomerase activity"/>
    <property type="evidence" value="ECO:0007669"/>
    <property type="project" value="UniProtKB-KW"/>
</dbReference>
<dbReference type="InterPro" id="IPR014748">
    <property type="entry name" value="Enoyl-CoA_hydra_C"/>
</dbReference>
<dbReference type="InterPro" id="IPR029045">
    <property type="entry name" value="ClpP/crotonase-like_dom_sf"/>
</dbReference>
<dbReference type="Gene3D" id="3.90.226.10">
    <property type="entry name" value="2-enoyl-CoA Hydratase, Chain A, domain 1"/>
    <property type="match status" value="1"/>
</dbReference>
<accession>A0A7D6CDE3</accession>
<dbReference type="EMBL" id="CP058905">
    <property type="protein sequence ID" value="QLJ97509.1"/>
    <property type="molecule type" value="Genomic_DNA"/>
</dbReference>
<protein>
    <submittedName>
        <fullName evidence="2">Enoyl-CoA hydratase/isomerase family protein</fullName>
    </submittedName>
</protein>
<dbReference type="InterPro" id="IPR051683">
    <property type="entry name" value="Enoyl-CoA_Hydratase/Isomerase"/>
</dbReference>
<dbReference type="Pfam" id="PF00378">
    <property type="entry name" value="ECH_1"/>
    <property type="match status" value="1"/>
</dbReference>
<keyword evidence="2" id="KW-0413">Isomerase</keyword>
<evidence type="ECO:0000256" key="1">
    <source>
        <dbReference type="ARBA" id="ARBA00005254"/>
    </source>
</evidence>
<dbReference type="PANTHER" id="PTHR42964:SF1">
    <property type="entry name" value="POLYKETIDE BIOSYNTHESIS ENOYL-COA HYDRATASE PKSH-RELATED"/>
    <property type="match status" value="1"/>
</dbReference>